<organism evidence="2 3">
    <name type="scientific">Saguinus oedipus</name>
    <name type="common">Cotton-top tamarin</name>
    <name type="synonym">Oedipomidas oedipus</name>
    <dbReference type="NCBI Taxonomy" id="9490"/>
    <lineage>
        <taxon>Eukaryota</taxon>
        <taxon>Metazoa</taxon>
        <taxon>Chordata</taxon>
        <taxon>Craniata</taxon>
        <taxon>Vertebrata</taxon>
        <taxon>Euteleostomi</taxon>
        <taxon>Mammalia</taxon>
        <taxon>Eutheria</taxon>
        <taxon>Euarchontoglires</taxon>
        <taxon>Primates</taxon>
        <taxon>Haplorrhini</taxon>
        <taxon>Platyrrhini</taxon>
        <taxon>Cebidae</taxon>
        <taxon>Callitrichinae</taxon>
        <taxon>Saguinus</taxon>
    </lineage>
</organism>
<evidence type="ECO:0000313" key="2">
    <source>
        <dbReference type="EMBL" id="KAK2087017.1"/>
    </source>
</evidence>
<proteinExistence type="predicted"/>
<reference evidence="2 3" key="1">
    <citation type="submission" date="2023-05" db="EMBL/GenBank/DDBJ databases">
        <title>B98-5 Cell Line De Novo Hybrid Assembly: An Optical Mapping Approach.</title>
        <authorList>
            <person name="Kananen K."/>
            <person name="Auerbach J.A."/>
            <person name="Kautto E."/>
            <person name="Blachly J.S."/>
        </authorList>
    </citation>
    <scope>NUCLEOTIDE SEQUENCE [LARGE SCALE GENOMIC DNA]</scope>
    <source>
        <strain evidence="2">B95-8</strain>
        <tissue evidence="2">Cell line</tissue>
    </source>
</reference>
<keyword evidence="3" id="KW-1185">Reference proteome</keyword>
<dbReference type="Proteomes" id="UP001266305">
    <property type="component" value="Unassembled WGS sequence"/>
</dbReference>
<evidence type="ECO:0000256" key="1">
    <source>
        <dbReference type="SAM" id="MobiDB-lite"/>
    </source>
</evidence>
<dbReference type="EMBL" id="JASSZA010000019">
    <property type="protein sequence ID" value="KAK2087017.1"/>
    <property type="molecule type" value="Genomic_DNA"/>
</dbReference>
<feature type="compositionally biased region" description="Pro residues" evidence="1">
    <location>
        <begin position="109"/>
        <end position="120"/>
    </location>
</feature>
<comment type="caution">
    <text evidence="2">The sequence shown here is derived from an EMBL/GenBank/DDBJ whole genome shotgun (WGS) entry which is preliminary data.</text>
</comment>
<accession>A0ABQ9TQF8</accession>
<gene>
    <name evidence="2" type="ORF">P7K49_032924</name>
</gene>
<evidence type="ECO:0000313" key="3">
    <source>
        <dbReference type="Proteomes" id="UP001266305"/>
    </source>
</evidence>
<feature type="region of interest" description="Disordered" evidence="1">
    <location>
        <begin position="64"/>
        <end position="158"/>
    </location>
</feature>
<name>A0ABQ9TQF8_SAGOE</name>
<protein>
    <submittedName>
        <fullName evidence="2">Uncharacterized protein</fullName>
    </submittedName>
</protein>
<sequence length="158" mass="17369">MVGAERWSGRLPIGAGRLERGGGGGVSRNSAWSRLGWPPCGLPVQRVTWVLSDLPFAWEGACRNQGPEREAACPPRAQSPAGPPRPLWQLKKPEARAGTARPPQQLPARPEPPAQMPPVPALRRAKLLQSSTRNPWEARSMPESLRTVPRRGRQEKPF</sequence>